<evidence type="ECO:0000256" key="2">
    <source>
        <dbReference type="ARBA" id="ARBA00022771"/>
    </source>
</evidence>
<dbReference type="InterPro" id="IPR007527">
    <property type="entry name" value="Znf_SWIM"/>
</dbReference>
<keyword evidence="1" id="KW-0479">Metal-binding</keyword>
<dbReference type="PROSITE" id="PS50966">
    <property type="entry name" value="ZF_SWIM"/>
    <property type="match status" value="1"/>
</dbReference>
<comment type="caution">
    <text evidence="6">The sequence shown here is derived from an EMBL/GenBank/DDBJ whole genome shotgun (WGS) entry which is preliminary data.</text>
</comment>
<evidence type="ECO:0000256" key="3">
    <source>
        <dbReference type="ARBA" id="ARBA00022833"/>
    </source>
</evidence>
<dbReference type="SMART" id="SM00575">
    <property type="entry name" value="ZnF_PMZ"/>
    <property type="match status" value="1"/>
</dbReference>
<evidence type="ECO:0000256" key="4">
    <source>
        <dbReference type="PROSITE-ProRule" id="PRU00325"/>
    </source>
</evidence>
<dbReference type="Proteomes" id="UP000712600">
    <property type="component" value="Unassembled WGS sequence"/>
</dbReference>
<keyword evidence="3" id="KW-0862">Zinc</keyword>
<evidence type="ECO:0000313" key="7">
    <source>
        <dbReference type="Proteomes" id="UP000712600"/>
    </source>
</evidence>
<name>A0A8S9RE70_BRACR</name>
<accession>A0A8S9RE70</accession>
<dbReference type="EMBL" id="QGKX02000095">
    <property type="protein sequence ID" value="KAF3571284.1"/>
    <property type="molecule type" value="Genomic_DNA"/>
</dbReference>
<sequence>MYDLPITTCILLIFDHVAERFKSGRGDQDKSLNRGDKYAKHVMKQLEEFKVASRTHDVLPLEPAGVRFQVTVVKQDGNIRDVVHLKDMVCTCGILQLLKYLCSHVLAFCRRTNSDHLLYVNDYYSTKNYLGTYAADFNPLPGVSDWPEASELPPLFPPGSCLPSVVRPAPPCNKLAQARVITYV</sequence>
<feature type="domain" description="SWIM-type" evidence="5">
    <location>
        <begin position="68"/>
        <end position="113"/>
    </location>
</feature>
<protein>
    <recommendedName>
        <fullName evidence="5">SWIM-type domain-containing protein</fullName>
    </recommendedName>
</protein>
<evidence type="ECO:0000256" key="1">
    <source>
        <dbReference type="ARBA" id="ARBA00022723"/>
    </source>
</evidence>
<evidence type="ECO:0000313" key="6">
    <source>
        <dbReference type="EMBL" id="KAF3571284.1"/>
    </source>
</evidence>
<dbReference type="InterPro" id="IPR006564">
    <property type="entry name" value="Znf_PMZ"/>
</dbReference>
<reference evidence="6" key="1">
    <citation type="submission" date="2019-12" db="EMBL/GenBank/DDBJ databases">
        <title>Genome sequencing and annotation of Brassica cretica.</title>
        <authorList>
            <person name="Studholme D.J."/>
            <person name="Sarris P."/>
        </authorList>
    </citation>
    <scope>NUCLEOTIDE SEQUENCE</scope>
    <source>
        <strain evidence="6">PFS-109/04</strain>
        <tissue evidence="6">Leaf</tissue>
    </source>
</reference>
<dbReference type="GO" id="GO:0008270">
    <property type="term" value="F:zinc ion binding"/>
    <property type="evidence" value="ECO:0007669"/>
    <property type="project" value="UniProtKB-KW"/>
</dbReference>
<dbReference type="Pfam" id="PF04434">
    <property type="entry name" value="SWIM"/>
    <property type="match status" value="1"/>
</dbReference>
<proteinExistence type="predicted"/>
<evidence type="ECO:0000259" key="5">
    <source>
        <dbReference type="PROSITE" id="PS50966"/>
    </source>
</evidence>
<dbReference type="AlphaFoldDB" id="A0A8S9RE70"/>
<keyword evidence="2 4" id="KW-0863">Zinc-finger</keyword>
<organism evidence="6 7">
    <name type="scientific">Brassica cretica</name>
    <name type="common">Mustard</name>
    <dbReference type="NCBI Taxonomy" id="69181"/>
    <lineage>
        <taxon>Eukaryota</taxon>
        <taxon>Viridiplantae</taxon>
        <taxon>Streptophyta</taxon>
        <taxon>Embryophyta</taxon>
        <taxon>Tracheophyta</taxon>
        <taxon>Spermatophyta</taxon>
        <taxon>Magnoliopsida</taxon>
        <taxon>eudicotyledons</taxon>
        <taxon>Gunneridae</taxon>
        <taxon>Pentapetalae</taxon>
        <taxon>rosids</taxon>
        <taxon>malvids</taxon>
        <taxon>Brassicales</taxon>
        <taxon>Brassicaceae</taxon>
        <taxon>Brassiceae</taxon>
        <taxon>Brassica</taxon>
    </lineage>
</organism>
<gene>
    <name evidence="6" type="ORF">F2Q69_00058426</name>
</gene>